<dbReference type="VEuPathDB" id="VectorBase:AFAF005018"/>
<protein>
    <submittedName>
        <fullName evidence="2">Uncharacterized protein</fullName>
    </submittedName>
</protein>
<dbReference type="AlphaFoldDB" id="A0A182Q899"/>
<name>A0A182Q899_9DIPT</name>
<sequence length="201" mass="22543">MCCDFGSQTLATVRGFCSYAPRKRRTCKDCRTSRERFFRNDRTDATLLALLLLQLLLFAPFLLLLVVLQIALAQHLVDERPELGTEIGRRLQIRTHGRHRLYIDDCCGLLGLPVTAHQLVVRAPELGCKLIHQQQLIALIDAGFLRNEISENGSDSALHSDEFSSSRRMARGISDADSGRNIWKMFSANCRRTSGSSLVIG</sequence>
<dbReference type="Proteomes" id="UP000075886">
    <property type="component" value="Unassembled WGS sequence"/>
</dbReference>
<dbReference type="EnsemblMetazoa" id="AFAF005018-RA">
    <property type="protein sequence ID" value="AFAF005018-PA"/>
    <property type="gene ID" value="AFAF005018"/>
</dbReference>
<reference evidence="2" key="2">
    <citation type="submission" date="2020-05" db="UniProtKB">
        <authorList>
            <consortium name="EnsemblMetazoa"/>
        </authorList>
    </citation>
    <scope>IDENTIFICATION</scope>
    <source>
        <strain evidence="2">FAR1</strain>
    </source>
</reference>
<keyword evidence="1" id="KW-1133">Transmembrane helix</keyword>
<keyword evidence="3" id="KW-1185">Reference proteome</keyword>
<evidence type="ECO:0000256" key="1">
    <source>
        <dbReference type="SAM" id="Phobius"/>
    </source>
</evidence>
<feature type="transmembrane region" description="Helical" evidence="1">
    <location>
        <begin position="45"/>
        <end position="72"/>
    </location>
</feature>
<reference evidence="3" key="1">
    <citation type="submission" date="2014-01" db="EMBL/GenBank/DDBJ databases">
        <title>The Genome Sequence of Anopheles farauti FAR1 (V2).</title>
        <authorList>
            <consortium name="The Broad Institute Genomics Platform"/>
            <person name="Neafsey D.E."/>
            <person name="Besansky N."/>
            <person name="Howell P."/>
            <person name="Walton C."/>
            <person name="Young S.K."/>
            <person name="Zeng Q."/>
            <person name="Gargeya S."/>
            <person name="Fitzgerald M."/>
            <person name="Haas B."/>
            <person name="Abouelleil A."/>
            <person name="Allen A.W."/>
            <person name="Alvarado L."/>
            <person name="Arachchi H.M."/>
            <person name="Berlin A.M."/>
            <person name="Chapman S.B."/>
            <person name="Gainer-Dewar J."/>
            <person name="Goldberg J."/>
            <person name="Griggs A."/>
            <person name="Gujja S."/>
            <person name="Hansen M."/>
            <person name="Howarth C."/>
            <person name="Imamovic A."/>
            <person name="Ireland A."/>
            <person name="Larimer J."/>
            <person name="McCowan C."/>
            <person name="Murphy C."/>
            <person name="Pearson M."/>
            <person name="Poon T.W."/>
            <person name="Priest M."/>
            <person name="Roberts A."/>
            <person name="Saif S."/>
            <person name="Shea T."/>
            <person name="Sisk P."/>
            <person name="Sykes S."/>
            <person name="Wortman J."/>
            <person name="Nusbaum C."/>
            <person name="Birren B."/>
        </authorList>
    </citation>
    <scope>NUCLEOTIDE SEQUENCE [LARGE SCALE GENOMIC DNA]</scope>
    <source>
        <strain evidence="3">FAR1</strain>
    </source>
</reference>
<evidence type="ECO:0000313" key="3">
    <source>
        <dbReference type="Proteomes" id="UP000075886"/>
    </source>
</evidence>
<accession>A0A182Q899</accession>
<keyword evidence="1" id="KW-0812">Transmembrane</keyword>
<evidence type="ECO:0000313" key="2">
    <source>
        <dbReference type="EnsemblMetazoa" id="AFAF005018-PA"/>
    </source>
</evidence>
<dbReference type="EMBL" id="AXCN02001071">
    <property type="status" value="NOT_ANNOTATED_CDS"/>
    <property type="molecule type" value="Genomic_DNA"/>
</dbReference>
<proteinExistence type="predicted"/>
<organism evidence="2 3">
    <name type="scientific">Anopheles farauti</name>
    <dbReference type="NCBI Taxonomy" id="69004"/>
    <lineage>
        <taxon>Eukaryota</taxon>
        <taxon>Metazoa</taxon>
        <taxon>Ecdysozoa</taxon>
        <taxon>Arthropoda</taxon>
        <taxon>Hexapoda</taxon>
        <taxon>Insecta</taxon>
        <taxon>Pterygota</taxon>
        <taxon>Neoptera</taxon>
        <taxon>Endopterygota</taxon>
        <taxon>Diptera</taxon>
        <taxon>Nematocera</taxon>
        <taxon>Culicoidea</taxon>
        <taxon>Culicidae</taxon>
        <taxon>Anophelinae</taxon>
        <taxon>Anopheles</taxon>
    </lineage>
</organism>
<keyword evidence="1" id="KW-0472">Membrane</keyword>